<sequence>MNNLTTLAWPVKEIWGLPLPTASPPSPFETEWLTSMYHYFLQGQVPVTIATVYFVSVHLCNSVVRKRQIKQAQAKDKNFVASTKTEKELKRLPAAPFWFAKTATFKFLVLLHNIFLCVYSAWTFVGMLSTIANVIHNYLPGYFNIDLSPYPKTSVFWQAICNVEQGILTTTVPKNLSFYGFWFYMSKFYEVLDTIIILLKGKPSSLLQSYHHSGAMLCMWSGVRYQSSPIWIFVVFNSFIHTLMYLYYTLCCLHIRVPTLFKRSLTALQIFQFVFGGSLGLFHFFIQYQDLGLKDGTYIPCITSPNQAAAIFVNVSYLTPLTALFGAFYIESYLTRQKPVVKTKKTN</sequence>
<keyword evidence="3 10" id="KW-0808">Transferase</keyword>
<organism evidence="11 12">
    <name type="scientific">Babjeviella inositovora NRRL Y-12698</name>
    <dbReference type="NCBI Taxonomy" id="984486"/>
    <lineage>
        <taxon>Eukaryota</taxon>
        <taxon>Fungi</taxon>
        <taxon>Dikarya</taxon>
        <taxon>Ascomycota</taxon>
        <taxon>Saccharomycotina</taxon>
        <taxon>Pichiomycetes</taxon>
        <taxon>Serinales incertae sedis</taxon>
        <taxon>Babjeviella</taxon>
    </lineage>
</organism>
<dbReference type="EMBL" id="KV454432">
    <property type="protein sequence ID" value="ODQ79586.1"/>
    <property type="molecule type" value="Genomic_DNA"/>
</dbReference>
<reference evidence="12" key="1">
    <citation type="submission" date="2016-05" db="EMBL/GenBank/DDBJ databases">
        <title>Comparative genomics of biotechnologically important yeasts.</title>
        <authorList>
            <consortium name="DOE Joint Genome Institute"/>
            <person name="Riley R."/>
            <person name="Haridas S."/>
            <person name="Wolfe K.H."/>
            <person name="Lopes M.R."/>
            <person name="Hittinger C.T."/>
            <person name="Goker M."/>
            <person name="Salamov A."/>
            <person name="Wisecaver J."/>
            <person name="Long T.M."/>
            <person name="Aerts A.L."/>
            <person name="Barry K."/>
            <person name="Choi C."/>
            <person name="Clum A."/>
            <person name="Coughlan A.Y."/>
            <person name="Deshpande S."/>
            <person name="Douglass A.P."/>
            <person name="Hanson S.J."/>
            <person name="Klenk H.-P."/>
            <person name="Labutti K."/>
            <person name="Lapidus A."/>
            <person name="Lindquist E."/>
            <person name="Lipzen A."/>
            <person name="Meier-Kolthoff J.P."/>
            <person name="Ohm R.A."/>
            <person name="Otillar R.P."/>
            <person name="Pangilinan J."/>
            <person name="Peng Y."/>
            <person name="Rokas A."/>
            <person name="Rosa C.A."/>
            <person name="Scheuner C."/>
            <person name="Sibirny A.A."/>
            <person name="Slot J.C."/>
            <person name="Stielow J.B."/>
            <person name="Sun H."/>
            <person name="Kurtzman C.P."/>
            <person name="Blackwell M."/>
            <person name="Grigoriev I.V."/>
            <person name="Jeffries T.W."/>
        </authorList>
    </citation>
    <scope>NUCLEOTIDE SEQUENCE [LARGE SCALE GENOMIC DNA]</scope>
    <source>
        <strain evidence="12">NRRL Y-12698</strain>
    </source>
</reference>
<dbReference type="EC" id="2.3.1.-" evidence="10"/>
<keyword evidence="9 10" id="KW-0275">Fatty acid biosynthesis</keyword>
<dbReference type="GO" id="GO:0034625">
    <property type="term" value="P:fatty acid elongation, monounsaturated fatty acid"/>
    <property type="evidence" value="ECO:0007669"/>
    <property type="project" value="TreeGrafter"/>
</dbReference>
<dbReference type="GO" id="GO:0034626">
    <property type="term" value="P:fatty acid elongation, polyunsaturated fatty acid"/>
    <property type="evidence" value="ECO:0007669"/>
    <property type="project" value="TreeGrafter"/>
</dbReference>
<evidence type="ECO:0000256" key="7">
    <source>
        <dbReference type="ARBA" id="ARBA00023098"/>
    </source>
</evidence>
<evidence type="ECO:0000256" key="10">
    <source>
        <dbReference type="RuleBase" id="RU361115"/>
    </source>
</evidence>
<keyword evidence="7 10" id="KW-0443">Lipid metabolism</keyword>
<evidence type="ECO:0000256" key="1">
    <source>
        <dbReference type="ARBA" id="ARBA00004141"/>
    </source>
</evidence>
<name>A0A1E3QPF0_9ASCO</name>
<dbReference type="PANTHER" id="PTHR11157:SF169">
    <property type="entry name" value="ELONGATION OF FATTY ACIDS PROTEIN"/>
    <property type="match status" value="1"/>
</dbReference>
<dbReference type="GO" id="GO:0009922">
    <property type="term" value="F:fatty acid elongase activity"/>
    <property type="evidence" value="ECO:0007669"/>
    <property type="project" value="InterPro"/>
</dbReference>
<feature type="transmembrane region" description="Helical" evidence="10">
    <location>
        <begin position="265"/>
        <end position="288"/>
    </location>
</feature>
<evidence type="ECO:0000256" key="5">
    <source>
        <dbReference type="ARBA" id="ARBA00022832"/>
    </source>
</evidence>
<keyword evidence="2 10" id="KW-0444">Lipid biosynthesis</keyword>
<dbReference type="GO" id="GO:0005789">
    <property type="term" value="C:endoplasmic reticulum membrane"/>
    <property type="evidence" value="ECO:0007669"/>
    <property type="project" value="TreeGrafter"/>
</dbReference>
<comment type="similarity">
    <text evidence="10">Belongs to the ELO family.</text>
</comment>
<comment type="catalytic activity">
    <reaction evidence="10">
        <text>an acyl-CoA + malonyl-CoA + H(+) = a 3-oxoacyl-CoA + CO2 + CoA</text>
        <dbReference type="Rhea" id="RHEA:50252"/>
        <dbReference type="ChEBI" id="CHEBI:15378"/>
        <dbReference type="ChEBI" id="CHEBI:16526"/>
        <dbReference type="ChEBI" id="CHEBI:57287"/>
        <dbReference type="ChEBI" id="CHEBI:57384"/>
        <dbReference type="ChEBI" id="CHEBI:58342"/>
        <dbReference type="ChEBI" id="CHEBI:90726"/>
    </reaction>
    <physiologicalReaction direction="left-to-right" evidence="10">
        <dbReference type="Rhea" id="RHEA:50253"/>
    </physiologicalReaction>
</comment>
<evidence type="ECO:0000256" key="3">
    <source>
        <dbReference type="ARBA" id="ARBA00022679"/>
    </source>
</evidence>
<keyword evidence="8 10" id="KW-0472">Membrane</keyword>
<dbReference type="Proteomes" id="UP000094336">
    <property type="component" value="Unassembled WGS sequence"/>
</dbReference>
<dbReference type="OrthoDB" id="10259681at2759"/>
<evidence type="ECO:0000256" key="8">
    <source>
        <dbReference type="ARBA" id="ARBA00023136"/>
    </source>
</evidence>
<gene>
    <name evidence="11" type="ORF">BABINDRAFT_161971</name>
</gene>
<dbReference type="GeneID" id="30146954"/>
<dbReference type="STRING" id="984486.A0A1E3QPF0"/>
<comment type="subcellular location">
    <subcellularLocation>
        <location evidence="1">Membrane</location>
        <topology evidence="1">Multi-pass membrane protein</topology>
    </subcellularLocation>
</comment>
<evidence type="ECO:0000256" key="2">
    <source>
        <dbReference type="ARBA" id="ARBA00022516"/>
    </source>
</evidence>
<proteinExistence type="inferred from homology"/>
<dbReference type="GO" id="GO:0019367">
    <property type="term" value="P:fatty acid elongation, saturated fatty acid"/>
    <property type="evidence" value="ECO:0007669"/>
    <property type="project" value="TreeGrafter"/>
</dbReference>
<evidence type="ECO:0000256" key="4">
    <source>
        <dbReference type="ARBA" id="ARBA00022692"/>
    </source>
</evidence>
<dbReference type="PANTHER" id="PTHR11157">
    <property type="entry name" value="FATTY ACID ACYL TRANSFERASE-RELATED"/>
    <property type="match status" value="1"/>
</dbReference>
<dbReference type="Pfam" id="PF01151">
    <property type="entry name" value="ELO"/>
    <property type="match status" value="1"/>
</dbReference>
<feature type="transmembrane region" description="Helical" evidence="10">
    <location>
        <begin position="39"/>
        <end position="60"/>
    </location>
</feature>
<dbReference type="GO" id="GO:0030148">
    <property type="term" value="P:sphingolipid biosynthetic process"/>
    <property type="evidence" value="ECO:0007669"/>
    <property type="project" value="TreeGrafter"/>
</dbReference>
<keyword evidence="6 10" id="KW-1133">Transmembrane helix</keyword>
<keyword evidence="4 10" id="KW-0812">Transmembrane</keyword>
<keyword evidence="5 10" id="KW-0276">Fatty acid metabolism</keyword>
<dbReference type="GO" id="GO:0042761">
    <property type="term" value="P:very long-chain fatty acid biosynthetic process"/>
    <property type="evidence" value="ECO:0007669"/>
    <property type="project" value="TreeGrafter"/>
</dbReference>
<protein>
    <recommendedName>
        <fullName evidence="10">Elongation of fatty acids protein</fullName>
        <ecNumber evidence="10">2.3.1.-</ecNumber>
    </recommendedName>
</protein>
<feature type="transmembrane region" description="Helical" evidence="10">
    <location>
        <begin position="107"/>
        <end position="132"/>
    </location>
</feature>
<feature type="transmembrane region" description="Helical" evidence="10">
    <location>
        <begin position="230"/>
        <end position="253"/>
    </location>
</feature>
<evidence type="ECO:0000256" key="6">
    <source>
        <dbReference type="ARBA" id="ARBA00022989"/>
    </source>
</evidence>
<accession>A0A1E3QPF0</accession>
<evidence type="ECO:0000313" key="12">
    <source>
        <dbReference type="Proteomes" id="UP000094336"/>
    </source>
</evidence>
<dbReference type="AlphaFoldDB" id="A0A1E3QPF0"/>
<dbReference type="RefSeq" id="XP_018984914.1">
    <property type="nucleotide sequence ID" value="XM_019129101.1"/>
</dbReference>
<keyword evidence="12" id="KW-1185">Reference proteome</keyword>
<evidence type="ECO:0000256" key="9">
    <source>
        <dbReference type="ARBA" id="ARBA00023160"/>
    </source>
</evidence>
<evidence type="ECO:0000313" key="11">
    <source>
        <dbReference type="EMBL" id="ODQ79586.1"/>
    </source>
</evidence>
<dbReference type="InterPro" id="IPR002076">
    <property type="entry name" value="ELO_fam"/>
</dbReference>
<feature type="transmembrane region" description="Helical" evidence="10">
    <location>
        <begin position="308"/>
        <end position="330"/>
    </location>
</feature>